<dbReference type="InterPro" id="IPR031345">
    <property type="entry name" value="T9SS_Plug_N"/>
</dbReference>
<keyword evidence="4" id="KW-1185">Reference proteome</keyword>
<sequence>MKLKGEYYQFILHLIPNQESITTLNSKVPPILYLKALFYSKLFPILLAFIVVGCATSGSSEKRESSASESYLEGTFALDQQKAPPNDIQSIRLHPKGQPGQAPIMELNTSQKLLLSFDYLGTQNRQFRVTVDHYSKSWNRSGIGPNTYLDSFSETTIQASKISFGQRPSYHHVEFSFPNNELRPAVSGNYLIKVYSTDDNSLLFSMPFFVTENEGQIETTVERLFAQRNDGRPLDQLFSTYHYPNFVEYPQFDLSMSFVPNQFWGRTKQVEFLDTITPSQLRGYIEHDNAFVGNYEFKHLDLQNFDGNGQQILEHQPGVTPPRVTLRRDVQNLDPSPNLSEATVNMGMPDDDRNSNYAQVEFRLQTDDSIPPSSKIYIVGHFNNWMINDLNRMSFDSDKQMWTGRALIKQGSYAYKYVLVRDNQIDDLTLDQGFLSAQQEYLTFIYFKDPHQNFDRLLKVDGIIQR</sequence>
<dbReference type="InterPro" id="IPR013783">
    <property type="entry name" value="Ig-like_fold"/>
</dbReference>
<dbReference type="Gene3D" id="2.60.40.10">
    <property type="entry name" value="Immunoglobulins"/>
    <property type="match status" value="1"/>
</dbReference>
<evidence type="ECO:0000313" key="4">
    <source>
        <dbReference type="Proteomes" id="UP000218831"/>
    </source>
</evidence>
<dbReference type="Pfam" id="PF17116">
    <property type="entry name" value="T9SS_plug_1st"/>
    <property type="match status" value="1"/>
</dbReference>
<organism evidence="3 4">
    <name type="scientific">Fodinibius salipaludis</name>
    <dbReference type="NCBI Taxonomy" id="2032627"/>
    <lineage>
        <taxon>Bacteria</taxon>
        <taxon>Pseudomonadati</taxon>
        <taxon>Balneolota</taxon>
        <taxon>Balneolia</taxon>
        <taxon>Balneolales</taxon>
        <taxon>Balneolaceae</taxon>
        <taxon>Fodinibius</taxon>
    </lineage>
</organism>
<protein>
    <recommendedName>
        <fullName evidence="2">Type 9 secretion system plug protein N-terminal domain-containing protein</fullName>
    </recommendedName>
</protein>
<name>A0A2A2GFJ3_9BACT</name>
<reference evidence="3 4" key="1">
    <citation type="submission" date="2017-08" db="EMBL/GenBank/DDBJ databases">
        <title>Aliifodinibius alkalisoli sp. nov., isolated from saline alkaline soil.</title>
        <authorList>
            <person name="Liu D."/>
            <person name="Zhang G."/>
        </authorList>
    </citation>
    <scope>NUCLEOTIDE SEQUENCE [LARGE SCALE GENOMIC DNA]</scope>
    <source>
        <strain evidence="3 4">WN023</strain>
    </source>
</reference>
<feature type="region of interest" description="Disordered" evidence="1">
    <location>
        <begin position="330"/>
        <end position="351"/>
    </location>
</feature>
<dbReference type="Proteomes" id="UP000218831">
    <property type="component" value="Unassembled WGS sequence"/>
</dbReference>
<feature type="compositionally biased region" description="Polar residues" evidence="1">
    <location>
        <begin position="333"/>
        <end position="343"/>
    </location>
</feature>
<proteinExistence type="predicted"/>
<gene>
    <name evidence="3" type="ORF">CK503_01505</name>
</gene>
<feature type="domain" description="Type 9 secretion system plug protein N-terminal" evidence="2">
    <location>
        <begin position="88"/>
        <end position="212"/>
    </location>
</feature>
<accession>A0A2A2GFJ3</accession>
<evidence type="ECO:0000259" key="2">
    <source>
        <dbReference type="Pfam" id="PF17116"/>
    </source>
</evidence>
<dbReference type="AlphaFoldDB" id="A0A2A2GFJ3"/>
<evidence type="ECO:0000313" key="3">
    <source>
        <dbReference type="EMBL" id="PAU95764.1"/>
    </source>
</evidence>
<comment type="caution">
    <text evidence="3">The sequence shown here is derived from an EMBL/GenBank/DDBJ whole genome shotgun (WGS) entry which is preliminary data.</text>
</comment>
<evidence type="ECO:0000256" key="1">
    <source>
        <dbReference type="SAM" id="MobiDB-lite"/>
    </source>
</evidence>
<dbReference type="EMBL" id="NSKE01000001">
    <property type="protein sequence ID" value="PAU95764.1"/>
    <property type="molecule type" value="Genomic_DNA"/>
</dbReference>